<keyword evidence="3" id="KW-0732">Signal</keyword>
<dbReference type="OrthoDB" id="10253650at2759"/>
<evidence type="ECO:0000256" key="2">
    <source>
        <dbReference type="ARBA" id="ARBA00022801"/>
    </source>
</evidence>
<dbReference type="PANTHER" id="PTHR30023:SF0">
    <property type="entry name" value="PENICILLIN-SENSITIVE CARBOXYPEPTIDASE A"/>
    <property type="match status" value="1"/>
</dbReference>
<evidence type="ECO:0008006" key="6">
    <source>
        <dbReference type="Google" id="ProtNLM"/>
    </source>
</evidence>
<keyword evidence="2" id="KW-0378">Hydrolase</keyword>
<name>A0A814Z0S0_9BILA</name>
<evidence type="ECO:0000313" key="5">
    <source>
        <dbReference type="Proteomes" id="UP000663891"/>
    </source>
</evidence>
<dbReference type="Gene3D" id="3.40.710.10">
    <property type="entry name" value="DD-peptidase/beta-lactamase superfamily"/>
    <property type="match status" value="2"/>
</dbReference>
<dbReference type="PRINTS" id="PR00922">
    <property type="entry name" value="DADACBPTASE3"/>
</dbReference>
<dbReference type="InterPro" id="IPR012338">
    <property type="entry name" value="Beta-lactam/transpept-like"/>
</dbReference>
<dbReference type="GO" id="GO:0004185">
    <property type="term" value="F:serine-type carboxypeptidase activity"/>
    <property type="evidence" value="ECO:0007669"/>
    <property type="project" value="InterPro"/>
</dbReference>
<protein>
    <recommendedName>
        <fullName evidence="6">D-alanyl-D-alanine carboxypeptidase/D-alanyl-D-alanine-endopeptidase</fullName>
    </recommendedName>
</protein>
<feature type="signal peptide" evidence="3">
    <location>
        <begin position="1"/>
        <end position="19"/>
    </location>
</feature>
<evidence type="ECO:0000313" key="4">
    <source>
        <dbReference type="EMBL" id="CAF1235725.1"/>
    </source>
</evidence>
<proteinExistence type="inferred from homology"/>
<sequence>MRLFLLLWFIAYTTNIIEANNFSTAWANFTNDSQLSHATYSMTILDNKTGNIVFASNKDVGLAPASTLKTITGAAALHYLGSDYRYETLLQYSGILDDYGTLDGYIYIVGGGDPTLGSSRWNETNGDTIMDRWAYLINDIGIKERRGIVADVSVWSDDTQTIPDGYLWGDIGNYYGAGSSVLNWRENQFRLILSPGDAVGKPVTLVASVHPPPSLTIINQAITGPPGSGDRTNMYLALDGNHGYLRGSLAIDLGKNFSIGGAVANSALYVADELRRKMRWSTDTTNLIILKTKESINAVSDRSTLDVHQSPPMSDILYWFEQDSINLYGEIIIKTIGHKINSSSNTILPTYCQNEHGIEQTAVATIDGSGLSPENRVTTWTLARVLFDVQRSSWFRIYQSALPIINGIRMKSGYIRNVLSYAGYINKYVFSIIINNFNGDTNVMRQKIWNLLDTLK</sequence>
<reference evidence="4" key="1">
    <citation type="submission" date="2021-02" db="EMBL/GenBank/DDBJ databases">
        <authorList>
            <person name="Nowell W R."/>
        </authorList>
    </citation>
    <scope>NUCLEOTIDE SEQUENCE</scope>
</reference>
<dbReference type="GO" id="GO:0006508">
    <property type="term" value="P:proteolysis"/>
    <property type="evidence" value="ECO:0007669"/>
    <property type="project" value="InterPro"/>
</dbReference>
<dbReference type="AlphaFoldDB" id="A0A814Z0S0"/>
<evidence type="ECO:0000256" key="1">
    <source>
        <dbReference type="ARBA" id="ARBA00006096"/>
    </source>
</evidence>
<accession>A0A814Z0S0</accession>
<gene>
    <name evidence="4" type="ORF">VCS650_LOCUS27502</name>
</gene>
<dbReference type="NCBIfam" id="TIGR00666">
    <property type="entry name" value="PBP4"/>
    <property type="match status" value="1"/>
</dbReference>
<dbReference type="SUPFAM" id="SSF56601">
    <property type="entry name" value="beta-lactamase/transpeptidase-like"/>
    <property type="match status" value="1"/>
</dbReference>
<evidence type="ECO:0000256" key="3">
    <source>
        <dbReference type="SAM" id="SignalP"/>
    </source>
</evidence>
<comment type="similarity">
    <text evidence="1">Belongs to the peptidase S13 family.</text>
</comment>
<comment type="caution">
    <text evidence="4">The sequence shown here is derived from an EMBL/GenBank/DDBJ whole genome shotgun (WGS) entry which is preliminary data.</text>
</comment>
<feature type="chain" id="PRO_5032683584" description="D-alanyl-D-alanine carboxypeptidase/D-alanyl-D-alanine-endopeptidase" evidence="3">
    <location>
        <begin position="20"/>
        <end position="456"/>
    </location>
</feature>
<dbReference type="PANTHER" id="PTHR30023">
    <property type="entry name" value="D-ALANYL-D-ALANINE CARBOXYPEPTIDASE"/>
    <property type="match status" value="1"/>
</dbReference>
<dbReference type="InterPro" id="IPR000667">
    <property type="entry name" value="Peptidase_S13"/>
</dbReference>
<organism evidence="4 5">
    <name type="scientific">Adineta steineri</name>
    <dbReference type="NCBI Taxonomy" id="433720"/>
    <lineage>
        <taxon>Eukaryota</taxon>
        <taxon>Metazoa</taxon>
        <taxon>Spiralia</taxon>
        <taxon>Gnathifera</taxon>
        <taxon>Rotifera</taxon>
        <taxon>Eurotatoria</taxon>
        <taxon>Bdelloidea</taxon>
        <taxon>Adinetida</taxon>
        <taxon>Adinetidae</taxon>
        <taxon>Adineta</taxon>
    </lineage>
</organism>
<dbReference type="GO" id="GO:0000270">
    <property type="term" value="P:peptidoglycan metabolic process"/>
    <property type="evidence" value="ECO:0007669"/>
    <property type="project" value="TreeGrafter"/>
</dbReference>
<dbReference type="EMBL" id="CAJNON010000387">
    <property type="protein sequence ID" value="CAF1235725.1"/>
    <property type="molecule type" value="Genomic_DNA"/>
</dbReference>
<dbReference type="Pfam" id="PF02113">
    <property type="entry name" value="Peptidase_S13"/>
    <property type="match status" value="1"/>
</dbReference>
<dbReference type="Proteomes" id="UP000663891">
    <property type="component" value="Unassembled WGS sequence"/>
</dbReference>